<gene>
    <name evidence="7" type="ORF">KCG34_02800</name>
</gene>
<keyword evidence="4 5" id="KW-0472">Membrane</keyword>
<feature type="domain" description="Yip1" evidence="6">
    <location>
        <begin position="19"/>
        <end position="188"/>
    </location>
</feature>
<proteinExistence type="predicted"/>
<evidence type="ECO:0000256" key="1">
    <source>
        <dbReference type="ARBA" id="ARBA00004141"/>
    </source>
</evidence>
<dbReference type="RefSeq" id="WP_211938884.1">
    <property type="nucleotide sequence ID" value="NZ_CP073078.1"/>
</dbReference>
<feature type="transmembrane region" description="Helical" evidence="5">
    <location>
        <begin position="43"/>
        <end position="67"/>
    </location>
</feature>
<evidence type="ECO:0000256" key="4">
    <source>
        <dbReference type="ARBA" id="ARBA00023136"/>
    </source>
</evidence>
<accession>A0A975G126</accession>
<evidence type="ECO:0000256" key="2">
    <source>
        <dbReference type="ARBA" id="ARBA00022692"/>
    </source>
</evidence>
<keyword evidence="2 5" id="KW-0812">Transmembrane</keyword>
<evidence type="ECO:0000259" key="6">
    <source>
        <dbReference type="Pfam" id="PF04893"/>
    </source>
</evidence>
<feature type="transmembrane region" description="Helical" evidence="5">
    <location>
        <begin position="79"/>
        <end position="103"/>
    </location>
</feature>
<dbReference type="InterPro" id="IPR006977">
    <property type="entry name" value="Yip1_dom"/>
</dbReference>
<keyword evidence="8" id="KW-1185">Reference proteome</keyword>
<evidence type="ECO:0000256" key="3">
    <source>
        <dbReference type="ARBA" id="ARBA00022989"/>
    </source>
</evidence>
<evidence type="ECO:0000256" key="5">
    <source>
        <dbReference type="SAM" id="Phobius"/>
    </source>
</evidence>
<organism evidence="7 8">
    <name type="scientific">Phenylobacterium montanum</name>
    <dbReference type="NCBI Taxonomy" id="2823693"/>
    <lineage>
        <taxon>Bacteria</taxon>
        <taxon>Pseudomonadati</taxon>
        <taxon>Pseudomonadota</taxon>
        <taxon>Alphaproteobacteria</taxon>
        <taxon>Caulobacterales</taxon>
        <taxon>Caulobacteraceae</taxon>
        <taxon>Phenylobacterium</taxon>
    </lineage>
</organism>
<protein>
    <submittedName>
        <fullName evidence="7">YIP1 family protein</fullName>
    </submittedName>
</protein>
<reference evidence="7" key="1">
    <citation type="submission" date="2021-04" db="EMBL/GenBank/DDBJ databases">
        <title>The complete genome sequence of Caulobacter sp. S6.</title>
        <authorList>
            <person name="Tang Y."/>
            <person name="Ouyang W."/>
            <person name="Liu Q."/>
            <person name="Huang B."/>
            <person name="Guo Z."/>
            <person name="Lei P."/>
        </authorList>
    </citation>
    <scope>NUCLEOTIDE SEQUENCE</scope>
    <source>
        <strain evidence="7">S6</strain>
    </source>
</reference>
<dbReference type="AlphaFoldDB" id="A0A975G126"/>
<evidence type="ECO:0000313" key="8">
    <source>
        <dbReference type="Proteomes" id="UP000676409"/>
    </source>
</evidence>
<comment type="subcellular location">
    <subcellularLocation>
        <location evidence="1">Membrane</location>
        <topology evidence="1">Multi-pass membrane protein</topology>
    </subcellularLocation>
</comment>
<dbReference type="KEGG" id="caul:KCG34_02800"/>
<dbReference type="EMBL" id="CP073078">
    <property type="protein sequence ID" value="QUD88834.1"/>
    <property type="molecule type" value="Genomic_DNA"/>
</dbReference>
<dbReference type="GO" id="GO:0016020">
    <property type="term" value="C:membrane"/>
    <property type="evidence" value="ECO:0007669"/>
    <property type="project" value="UniProtKB-SubCell"/>
</dbReference>
<dbReference type="Pfam" id="PF04893">
    <property type="entry name" value="Yip1"/>
    <property type="match status" value="1"/>
</dbReference>
<dbReference type="Proteomes" id="UP000676409">
    <property type="component" value="Chromosome"/>
</dbReference>
<keyword evidence="3 5" id="KW-1133">Transmembrane helix</keyword>
<sequence length="406" mass="41824">MSLTQPSSVGSSDLVSRVKGILTDPRNEWDKIAGETATVGGLYAGYAVILAAIPPLARLIHGVVFGYGMFGVSYRPSIFFMASQAVLTYAFSLVMLYLIALVIDGLAGNFGGEKNPIQAFKVSVYSYTAAWVSGVFLALPFLGVVTLLGGLYSLYLLYLGLPKLMKAPQDQALGYTAVSVVVAIVLYIVAGVVVGMVTMPFALMGGGLPHGGQLTGSMHLPGGASVDMDKLNAAAKQAEIASAAIKAQENGQPPPAGAIKAVAPDALKALLPDSVAGYPRTDLSAESSAAGGFSASHADATYTQGDSRITLKVSDLGTAAGLAAMGGAFNVEASHETATGYEKTGKVDGRMTTENFDRSSKHGSYSVIVADRFVVEAEGDHVSIDQLKGAVSAVGFGRLEGMGHSG</sequence>
<feature type="transmembrane region" description="Helical" evidence="5">
    <location>
        <begin position="173"/>
        <end position="197"/>
    </location>
</feature>
<evidence type="ECO:0000313" key="7">
    <source>
        <dbReference type="EMBL" id="QUD88834.1"/>
    </source>
</evidence>
<name>A0A975G126_9CAUL</name>
<feature type="transmembrane region" description="Helical" evidence="5">
    <location>
        <begin position="135"/>
        <end position="161"/>
    </location>
</feature>